<evidence type="ECO:0000256" key="2">
    <source>
        <dbReference type="ARBA" id="ARBA00022475"/>
    </source>
</evidence>
<dbReference type="GO" id="GO:0044853">
    <property type="term" value="C:plasma membrane raft"/>
    <property type="evidence" value="ECO:0007669"/>
    <property type="project" value="TreeGrafter"/>
</dbReference>
<dbReference type="CDD" id="cd23624">
    <property type="entry name" value="TFP_LU_ECD_CD177_rpt3"/>
    <property type="match status" value="1"/>
</dbReference>
<sequence>GVMVRMQPNSARTPVEWIAGGYRKCDAGENCQETLLLVDVGASLIVGSKGCTQIRTHESPTVTVHSGPPGMLVTSYARFCSSSGCNRVDSSGILPQRQEALRFKELPPVPGDLQCPACVELFGSCSENSETVTCPKGSIRCYRGSLDLRGGGLFSSLDLQGCTANLSRYLLHHAPNIGVFTVMENSNGFALPISGVQALTCQLGTGEAVMNVSDMPLHWTVTNQQACEDGWGCQDTLLLTENGPHVNLVVSKGCTPEPDQEARVTQHKAGPGLSIVSYTHVCRNEDLCNNVPNTLPLWDSLPPTVPGSVRCPVCLSTEGCASATELTCPAGDTHCYNGILLISGGGIATNLRVQGCTSQAGCNLLNNTQKIGALTVRESCNPEGESLVRETRPCPALQPWVGEGTPMETQEEAGESQGRLGSCRGGETWSGSGGILQLKTTGFPDGPNTGCQREGIVRNDLSNCWKEPPLTKVGKMGVGRAEQGWEEGSRSCDFVVCDEMSGPPSWGCPEDYLCLWILGPGGTDTAVSLASPDSASSNQAVLTCQRGVMVKLQRNSAQTPVVEWTGRVGSQTCEAGEMCQETLLLVDVGHRSLIVGSKGCTQIRTHESPTVTVHSGPPGMLVASYARFCSSSGCNRADSSSVLLDAIPRPAPPVPGDLQCPACVQLFGSCSQNSDIVTCPKGTIRCYRGSINLRGGGLSSSLDLQGCMAQPSRYLLNHVRNIGVFSVMENSGYENENENEDEDGPFLQAGADPTSYMALVVVLGLSLALSSGVPSLLTPFPLDSLPLLTP</sequence>
<dbReference type="GO" id="GO:0007159">
    <property type="term" value="P:leukocyte cell-cell adhesion"/>
    <property type="evidence" value="ECO:0007669"/>
    <property type="project" value="TreeGrafter"/>
</dbReference>
<evidence type="ECO:0000256" key="3">
    <source>
        <dbReference type="ARBA" id="ARBA00022729"/>
    </source>
</evidence>
<evidence type="ECO:0000259" key="6">
    <source>
        <dbReference type="Pfam" id="PF00021"/>
    </source>
</evidence>
<dbReference type="AlphaFoldDB" id="A0A9L0JRM3"/>
<feature type="domain" description="UPAR/Ly6" evidence="6">
    <location>
        <begin position="233"/>
        <end position="290"/>
    </location>
</feature>
<evidence type="ECO:0000256" key="1">
    <source>
        <dbReference type="ARBA" id="ARBA00004236"/>
    </source>
</evidence>
<dbReference type="PANTHER" id="PTHR16529">
    <property type="entry name" value="CD177 ANTIGEN"/>
    <property type="match status" value="1"/>
</dbReference>
<dbReference type="InterPro" id="IPR045860">
    <property type="entry name" value="Snake_toxin-like_sf"/>
</dbReference>
<dbReference type="Proteomes" id="UP000694387">
    <property type="component" value="Chromosome 26"/>
</dbReference>
<feature type="domain" description="UPAR/Ly6" evidence="6">
    <location>
        <begin position="308"/>
        <end position="381"/>
    </location>
</feature>
<reference evidence="7 8" key="1">
    <citation type="journal article" date="2020" name="Nat. Commun.">
        <title>Donkey genomes provide new insights into domestication and selection for coat color.</title>
        <authorList>
            <person name="Wang"/>
            <person name="C."/>
            <person name="Li"/>
            <person name="H."/>
            <person name="Guo"/>
            <person name="Y."/>
            <person name="Huang"/>
            <person name="J."/>
            <person name="Sun"/>
            <person name="Y."/>
            <person name="Min"/>
            <person name="J."/>
            <person name="Wang"/>
            <person name="J."/>
            <person name="Fang"/>
            <person name="X."/>
            <person name="Zhao"/>
            <person name="Z."/>
            <person name="Wang"/>
            <person name="S."/>
            <person name="Zhang"/>
            <person name="Y."/>
            <person name="Liu"/>
            <person name="Q."/>
            <person name="Jiang"/>
            <person name="Q."/>
            <person name="Wang"/>
            <person name="X."/>
            <person name="Guo"/>
            <person name="Y."/>
            <person name="Yang"/>
            <person name="C."/>
            <person name="Wang"/>
            <person name="Y."/>
            <person name="Tian"/>
            <person name="F."/>
            <person name="Zhuang"/>
            <person name="G."/>
            <person name="Fan"/>
            <person name="Y."/>
            <person name="Gao"/>
            <person name="Q."/>
            <person name="Li"/>
            <person name="Y."/>
            <person name="Ju"/>
            <person name="Z."/>
            <person name="Li"/>
            <person name="J."/>
            <person name="Li"/>
            <person name="R."/>
            <person name="Hou"/>
            <person name="M."/>
            <person name="Yang"/>
            <person name="G."/>
            <person name="Liu"/>
            <person name="G."/>
            <person name="Liu"/>
            <person name="W."/>
            <person name="Guo"/>
            <person name="J."/>
            <person name="Pan"/>
            <person name="S."/>
            <person name="Fan"/>
            <person name="G."/>
            <person name="Zhang"/>
            <person name="W."/>
            <person name="Zhang"/>
            <person name="R."/>
            <person name="Yu"/>
            <person name="J."/>
            <person name="Zhang"/>
            <person name="X."/>
            <person name="Yin"/>
            <person name="Q."/>
            <person name="Ji"/>
            <person name="C."/>
            <person name="Jin"/>
            <person name="Y."/>
            <person name="Yue"/>
            <person name="G."/>
            <person name="Liu"/>
            <person name="M."/>
            <person name="Xu"/>
            <person name="J."/>
            <person name="Liu"/>
            <person name="S."/>
            <person name="Jordana"/>
            <person name="J."/>
            <person name="Noce"/>
            <person name="A."/>
            <person name="Amills"/>
            <person name="M."/>
            <person name="Wu"/>
            <person name="D.D."/>
            <person name="Li"/>
            <person name="S."/>
            <person name="Zhou"/>
            <person name="X. and Zhong"/>
            <person name="J."/>
        </authorList>
    </citation>
    <scope>NUCLEOTIDE SEQUENCE [LARGE SCALE GENOMIC DNA]</scope>
</reference>
<comment type="subcellular location">
    <subcellularLocation>
        <location evidence="1">Cell membrane</location>
    </subcellularLocation>
</comment>
<keyword evidence="3" id="KW-0732">Signal</keyword>
<dbReference type="CDD" id="cd23636">
    <property type="entry name" value="TFP_LU_ECD_CD177_rpt2"/>
    <property type="match status" value="1"/>
</dbReference>
<dbReference type="Pfam" id="PF00021">
    <property type="entry name" value="UPAR_LY6"/>
    <property type="match status" value="4"/>
</dbReference>
<keyword evidence="5" id="KW-0325">Glycoprotein</keyword>
<reference evidence="7" key="3">
    <citation type="submission" date="2025-09" db="UniProtKB">
        <authorList>
            <consortium name="Ensembl"/>
        </authorList>
    </citation>
    <scope>IDENTIFICATION</scope>
</reference>
<dbReference type="InterPro" id="IPR016054">
    <property type="entry name" value="LY6_UPA_recep-like"/>
</dbReference>
<dbReference type="CDD" id="cd23623">
    <property type="entry name" value="TFP_LU_ECD_CD177_rpt1"/>
    <property type="match status" value="1"/>
</dbReference>
<keyword evidence="8" id="KW-1185">Reference proteome</keyword>
<keyword evidence="2" id="KW-1003">Cell membrane</keyword>
<dbReference type="Ensembl" id="ENSEAST00005079613.1">
    <property type="protein sequence ID" value="ENSEASP00005055971.1"/>
    <property type="gene ID" value="ENSEASG00005013217.2"/>
</dbReference>
<dbReference type="GO" id="GO:2001044">
    <property type="term" value="P:regulation of integrin-mediated signaling pathway"/>
    <property type="evidence" value="ECO:0007669"/>
    <property type="project" value="TreeGrafter"/>
</dbReference>
<dbReference type="GeneTree" id="ENSGT00530000063351"/>
<accession>A0A9L0JRM3</accession>
<evidence type="ECO:0000313" key="8">
    <source>
        <dbReference type="Proteomes" id="UP000694387"/>
    </source>
</evidence>
<proteinExistence type="predicted"/>
<dbReference type="SUPFAM" id="SSF57302">
    <property type="entry name" value="Snake toxin-like"/>
    <property type="match status" value="1"/>
</dbReference>
<keyword evidence="4" id="KW-0472">Membrane</keyword>
<dbReference type="GO" id="GO:0045217">
    <property type="term" value="P:cell-cell junction maintenance"/>
    <property type="evidence" value="ECO:0007669"/>
    <property type="project" value="TreeGrafter"/>
</dbReference>
<reference evidence="7" key="2">
    <citation type="submission" date="2025-08" db="UniProtKB">
        <authorList>
            <consortium name="Ensembl"/>
        </authorList>
    </citation>
    <scope>IDENTIFICATION</scope>
</reference>
<protein>
    <recommendedName>
        <fullName evidence="6">UPAR/Ly6 domain-containing protein</fullName>
    </recommendedName>
</protein>
<dbReference type="PANTHER" id="PTHR16529:SF8">
    <property type="entry name" value="CD177 ANTIGEN"/>
    <property type="match status" value="1"/>
</dbReference>
<dbReference type="GO" id="GO:0098742">
    <property type="term" value="P:cell-cell adhesion via plasma-membrane adhesion molecules"/>
    <property type="evidence" value="ECO:0007669"/>
    <property type="project" value="TreeGrafter"/>
</dbReference>
<evidence type="ECO:0000256" key="5">
    <source>
        <dbReference type="ARBA" id="ARBA00023180"/>
    </source>
</evidence>
<gene>
    <name evidence="7" type="primary">LOC106847973</name>
</gene>
<dbReference type="InterPro" id="IPR051899">
    <property type="entry name" value="Fert-Immune_med_protein"/>
</dbReference>
<evidence type="ECO:0000313" key="7">
    <source>
        <dbReference type="Ensembl" id="ENSEASP00005055971.1"/>
    </source>
</evidence>
<dbReference type="GO" id="GO:0043315">
    <property type="term" value="P:positive regulation of neutrophil degranulation"/>
    <property type="evidence" value="ECO:0007669"/>
    <property type="project" value="TreeGrafter"/>
</dbReference>
<organism evidence="7 8">
    <name type="scientific">Equus asinus</name>
    <name type="common">Donkey</name>
    <name type="synonym">Equus africanus asinus</name>
    <dbReference type="NCBI Taxonomy" id="9793"/>
    <lineage>
        <taxon>Eukaryota</taxon>
        <taxon>Metazoa</taxon>
        <taxon>Chordata</taxon>
        <taxon>Craniata</taxon>
        <taxon>Vertebrata</taxon>
        <taxon>Euteleostomi</taxon>
        <taxon>Mammalia</taxon>
        <taxon>Eutheria</taxon>
        <taxon>Laurasiatheria</taxon>
        <taxon>Perissodactyla</taxon>
        <taxon>Equidae</taxon>
        <taxon>Equus</taxon>
    </lineage>
</organism>
<dbReference type="CDD" id="cd23637">
    <property type="entry name" value="TFP_LU_ECD_CD177_rpt4"/>
    <property type="match status" value="2"/>
</dbReference>
<name>A0A9L0JRM3_EQUAS</name>
<evidence type="ECO:0000256" key="4">
    <source>
        <dbReference type="ARBA" id="ARBA00023136"/>
    </source>
</evidence>
<feature type="domain" description="UPAR/Ly6" evidence="6">
    <location>
        <begin position="657"/>
        <end position="729"/>
    </location>
</feature>
<feature type="domain" description="UPAR/Ly6" evidence="6">
    <location>
        <begin position="112"/>
        <end position="182"/>
    </location>
</feature>